<protein>
    <submittedName>
        <fullName evidence="3">Alpha/beta hydrolase</fullName>
    </submittedName>
</protein>
<dbReference type="Pfam" id="PF12146">
    <property type="entry name" value="Hydrolase_4"/>
    <property type="match status" value="1"/>
</dbReference>
<dbReference type="InterPro" id="IPR052920">
    <property type="entry name" value="DNA-binding_regulatory"/>
</dbReference>
<evidence type="ECO:0000256" key="1">
    <source>
        <dbReference type="SAM" id="Phobius"/>
    </source>
</evidence>
<dbReference type="AlphaFoldDB" id="A0A4Z0S276"/>
<evidence type="ECO:0000313" key="4">
    <source>
        <dbReference type="Proteomes" id="UP000297646"/>
    </source>
</evidence>
<comment type="caution">
    <text evidence="3">The sequence shown here is derived from an EMBL/GenBank/DDBJ whole genome shotgun (WGS) entry which is preliminary data.</text>
</comment>
<sequence length="329" mass="36508">MAKQKKRWSTPRKIITWVVSIVVVLSVILGAAGGYFFHVAEVRAKKDFIGSGVLTKKDPLYSRQQEFLALDSQTWHLTAKDGTKLVGNYVPAEKKTNKTVVVIHGFGVEHKAMAPYGQMFHDMGYNVLMPDDRASGKSGGKYIGFGYLDAKDYKQWISKVITKNGQDSQIVVMGASMGGATTMMLSGMNPPAQVKAYIEDAGYTSVYDELEYQAGDMYGLPTWLAKIIVPVVSLYSKVLAGYDYAEADSIKLLQKNTRPMMFIHGGDDTFVPTKFLNQVYDASNGPKEKYLVPGASHVQSYATNPAKYEQKVADFLAKYFTRIIHALNF</sequence>
<gene>
    <name evidence="3" type="ORF">C6P11_01475</name>
</gene>
<dbReference type="PANTHER" id="PTHR43358:SF4">
    <property type="entry name" value="ALPHA_BETA HYDROLASE FOLD-1 DOMAIN-CONTAINING PROTEIN"/>
    <property type="match status" value="1"/>
</dbReference>
<evidence type="ECO:0000259" key="2">
    <source>
        <dbReference type="Pfam" id="PF12146"/>
    </source>
</evidence>
<keyword evidence="1" id="KW-1133">Transmembrane helix</keyword>
<dbReference type="EMBL" id="PVSN01000009">
    <property type="protein sequence ID" value="TGE75644.1"/>
    <property type="molecule type" value="Genomic_DNA"/>
</dbReference>
<dbReference type="Proteomes" id="UP000297646">
    <property type="component" value="Unassembled WGS sequence"/>
</dbReference>
<reference evidence="3 4" key="1">
    <citation type="submission" date="2018-03" db="EMBL/GenBank/DDBJ databases">
        <title>Genome sequencing of Weissella confusa isolates.</title>
        <authorList>
            <person name="Kajala I."/>
            <person name="Baruah R."/>
            <person name="Bergsveinson J."/>
            <person name="Juvonen R."/>
            <person name="Ziola B."/>
        </authorList>
    </citation>
    <scope>NUCLEOTIDE SEQUENCE [LARGE SCALE GENOMIC DNA]</scope>
    <source>
        <strain evidence="3 4">VTT E-062653</strain>
    </source>
</reference>
<keyword evidence="3" id="KW-0378">Hydrolase</keyword>
<evidence type="ECO:0000313" key="3">
    <source>
        <dbReference type="EMBL" id="TGE75644.1"/>
    </source>
</evidence>
<dbReference type="GO" id="GO:0016787">
    <property type="term" value="F:hydrolase activity"/>
    <property type="evidence" value="ECO:0007669"/>
    <property type="project" value="UniProtKB-KW"/>
</dbReference>
<keyword evidence="1" id="KW-0812">Transmembrane</keyword>
<name>A0A4Z0S276_WEICO</name>
<feature type="transmembrane region" description="Helical" evidence="1">
    <location>
        <begin position="14"/>
        <end position="37"/>
    </location>
</feature>
<feature type="domain" description="Serine aminopeptidase S33" evidence="2">
    <location>
        <begin position="95"/>
        <end position="201"/>
    </location>
</feature>
<proteinExistence type="predicted"/>
<dbReference type="Gene3D" id="3.40.50.1820">
    <property type="entry name" value="alpha/beta hydrolase"/>
    <property type="match status" value="1"/>
</dbReference>
<organism evidence="3 4">
    <name type="scientific">Weissella confusa</name>
    <name type="common">Lactobacillus confusus</name>
    <dbReference type="NCBI Taxonomy" id="1583"/>
    <lineage>
        <taxon>Bacteria</taxon>
        <taxon>Bacillati</taxon>
        <taxon>Bacillota</taxon>
        <taxon>Bacilli</taxon>
        <taxon>Lactobacillales</taxon>
        <taxon>Lactobacillaceae</taxon>
        <taxon>Weissella</taxon>
    </lineage>
</organism>
<keyword evidence="1" id="KW-0472">Membrane</keyword>
<accession>A0A4Z0S276</accession>
<dbReference type="SUPFAM" id="SSF53474">
    <property type="entry name" value="alpha/beta-Hydrolases"/>
    <property type="match status" value="1"/>
</dbReference>
<dbReference type="InterPro" id="IPR022742">
    <property type="entry name" value="Hydrolase_4"/>
</dbReference>
<dbReference type="OrthoDB" id="9776685at2"/>
<dbReference type="PANTHER" id="PTHR43358">
    <property type="entry name" value="ALPHA/BETA-HYDROLASE"/>
    <property type="match status" value="1"/>
</dbReference>
<dbReference type="RefSeq" id="WP_135518094.1">
    <property type="nucleotide sequence ID" value="NZ_PVSN01000009.1"/>
</dbReference>
<dbReference type="InterPro" id="IPR029058">
    <property type="entry name" value="AB_hydrolase_fold"/>
</dbReference>